<evidence type="ECO:0000256" key="1">
    <source>
        <dbReference type="SAM" id="SignalP"/>
    </source>
</evidence>
<organism evidence="2 3">
    <name type="scientific">Sphingobacterium bambusae</name>
    <dbReference type="NCBI Taxonomy" id="662858"/>
    <lineage>
        <taxon>Bacteria</taxon>
        <taxon>Pseudomonadati</taxon>
        <taxon>Bacteroidota</taxon>
        <taxon>Sphingobacteriia</taxon>
        <taxon>Sphingobacteriales</taxon>
        <taxon>Sphingobacteriaceae</taxon>
        <taxon>Sphingobacterium</taxon>
    </lineage>
</organism>
<name>A0ABW6BMF4_9SPHI</name>
<protein>
    <submittedName>
        <fullName evidence="2">LVIVD repeat-containing protein</fullName>
    </submittedName>
</protein>
<sequence length="415" mass="46476">MKLLKKISLLLLATLLFYGCDKVTTERSYQVRLPKFESMSALRLSGDQMVVLPQPLESTGKIYVYGDYLFINEPMKGVHIYNNTDPKNPVAVTYLKVPGNVDMAINAGMLYVDSYVDLLTFDLSDPAKPTLVNRNEDVFVSLYQRDYTNASSDEMMVVSGYRDTLISSKDEDIYKPYIQKEYLVYDNANAGGNYGQGGSMARFTLSKEHLYAVDHYKLHLFQVSDKRKPAYVKDIELGWGIETIFPYKDHLFIGSNTGMFIYDVTTPGEPARVSHYQHMRACDPVVVNDDYAFVTLRTGVACGGAQNVLEVVDIKDLANPRLVKSYPMKNPHGLSLADDVLYLCEGAFGFKSFRVSDVHNVANNVLENLGNLVSTDVIVAPKSLIVIGENGVSQYDYTDKAQLKFLSKIQLAKSN</sequence>
<keyword evidence="3" id="KW-1185">Reference proteome</keyword>
<feature type="chain" id="PRO_5046205208" evidence="1">
    <location>
        <begin position="19"/>
        <end position="415"/>
    </location>
</feature>
<dbReference type="Proteomes" id="UP001597525">
    <property type="component" value="Unassembled WGS sequence"/>
</dbReference>
<dbReference type="PROSITE" id="PS51257">
    <property type="entry name" value="PROKAR_LIPOPROTEIN"/>
    <property type="match status" value="1"/>
</dbReference>
<reference evidence="3" key="1">
    <citation type="journal article" date="2019" name="Int. J. Syst. Evol. Microbiol.">
        <title>The Global Catalogue of Microorganisms (GCM) 10K type strain sequencing project: providing services to taxonomists for standard genome sequencing and annotation.</title>
        <authorList>
            <consortium name="The Broad Institute Genomics Platform"/>
            <consortium name="The Broad Institute Genome Sequencing Center for Infectious Disease"/>
            <person name="Wu L."/>
            <person name="Ma J."/>
        </authorList>
    </citation>
    <scope>NUCLEOTIDE SEQUENCE [LARGE SCALE GENOMIC DNA]</scope>
    <source>
        <strain evidence="3">KCTC 22814</strain>
    </source>
</reference>
<dbReference type="InterPro" id="IPR013211">
    <property type="entry name" value="LVIVD"/>
</dbReference>
<keyword evidence="1" id="KW-0732">Signal</keyword>
<dbReference type="EMBL" id="JBHUPB010000014">
    <property type="protein sequence ID" value="MFD2969569.1"/>
    <property type="molecule type" value="Genomic_DNA"/>
</dbReference>
<gene>
    <name evidence="2" type="ORF">ACFS7Y_19400</name>
</gene>
<proteinExistence type="predicted"/>
<evidence type="ECO:0000313" key="2">
    <source>
        <dbReference type="EMBL" id="MFD2969569.1"/>
    </source>
</evidence>
<evidence type="ECO:0000313" key="3">
    <source>
        <dbReference type="Proteomes" id="UP001597525"/>
    </source>
</evidence>
<feature type="signal peptide" evidence="1">
    <location>
        <begin position="1"/>
        <end position="18"/>
    </location>
</feature>
<dbReference type="Pfam" id="PF08309">
    <property type="entry name" value="LVIVD"/>
    <property type="match status" value="1"/>
</dbReference>
<comment type="caution">
    <text evidence="2">The sequence shown here is derived from an EMBL/GenBank/DDBJ whole genome shotgun (WGS) entry which is preliminary data.</text>
</comment>
<accession>A0ABW6BMF4</accession>
<dbReference type="RefSeq" id="WP_320185402.1">
    <property type="nucleotide sequence ID" value="NZ_CP138332.1"/>
</dbReference>